<proteinExistence type="predicted"/>
<keyword evidence="2" id="KW-1185">Reference proteome</keyword>
<organism evidence="1 2">
    <name type="scientific">Colletotrichum navitas</name>
    <dbReference type="NCBI Taxonomy" id="681940"/>
    <lineage>
        <taxon>Eukaryota</taxon>
        <taxon>Fungi</taxon>
        <taxon>Dikarya</taxon>
        <taxon>Ascomycota</taxon>
        <taxon>Pezizomycotina</taxon>
        <taxon>Sordariomycetes</taxon>
        <taxon>Hypocreomycetidae</taxon>
        <taxon>Glomerellales</taxon>
        <taxon>Glomerellaceae</taxon>
        <taxon>Colletotrichum</taxon>
        <taxon>Colletotrichum graminicola species complex</taxon>
    </lineage>
</organism>
<dbReference type="Proteomes" id="UP001230504">
    <property type="component" value="Unassembled WGS sequence"/>
</dbReference>
<dbReference type="RefSeq" id="XP_060410582.1">
    <property type="nucleotide sequence ID" value="XM_060558625.1"/>
</dbReference>
<dbReference type="GeneID" id="85442865"/>
<comment type="caution">
    <text evidence="1">The sequence shown here is derived from an EMBL/GenBank/DDBJ whole genome shotgun (WGS) entry which is preliminary data.</text>
</comment>
<accession>A0AAD8V274</accession>
<reference evidence="1" key="1">
    <citation type="submission" date="2021-06" db="EMBL/GenBank/DDBJ databases">
        <title>Comparative genomics, transcriptomics and evolutionary studies reveal genomic signatures of adaptation to plant cell wall in hemibiotrophic fungi.</title>
        <authorList>
            <consortium name="DOE Joint Genome Institute"/>
            <person name="Baroncelli R."/>
            <person name="Diaz J.F."/>
            <person name="Benocci T."/>
            <person name="Peng M."/>
            <person name="Battaglia E."/>
            <person name="Haridas S."/>
            <person name="Andreopoulos W."/>
            <person name="Labutti K."/>
            <person name="Pangilinan J."/>
            <person name="Floch G.L."/>
            <person name="Makela M.R."/>
            <person name="Henrissat B."/>
            <person name="Grigoriev I.V."/>
            <person name="Crouch J.A."/>
            <person name="De Vries R.P."/>
            <person name="Sukno S.A."/>
            <person name="Thon M.R."/>
        </authorList>
    </citation>
    <scope>NUCLEOTIDE SEQUENCE</scope>
    <source>
        <strain evidence="1">CBS 125086</strain>
    </source>
</reference>
<evidence type="ECO:0000313" key="1">
    <source>
        <dbReference type="EMBL" id="KAK1579458.1"/>
    </source>
</evidence>
<dbReference type="EMBL" id="JAHLJV010000066">
    <property type="protein sequence ID" value="KAK1579458.1"/>
    <property type="molecule type" value="Genomic_DNA"/>
</dbReference>
<dbReference type="AlphaFoldDB" id="A0AAD8V274"/>
<sequence length="92" mass="10517">MLALLPNPFLLLLLLLFLLFLFLFLSLCFSRFQAVDFLFLLDQTILQADKMKRRMRDEGHGMSLMDVVAAAAAHSRSCEGKSSYTSRLPAYR</sequence>
<name>A0AAD8V274_9PEZI</name>
<evidence type="ECO:0000313" key="2">
    <source>
        <dbReference type="Proteomes" id="UP001230504"/>
    </source>
</evidence>
<gene>
    <name evidence="1" type="ORF">LY79DRAFT_564204</name>
</gene>
<protein>
    <submittedName>
        <fullName evidence="1">Uncharacterized protein</fullName>
    </submittedName>
</protein>